<protein>
    <submittedName>
        <fullName evidence="2">Uncharacterized protein</fullName>
    </submittedName>
</protein>
<name>A0A1I4XHC9_9FLAO</name>
<dbReference type="Proteomes" id="UP000199153">
    <property type="component" value="Unassembled WGS sequence"/>
</dbReference>
<evidence type="ECO:0000256" key="1">
    <source>
        <dbReference type="SAM" id="SignalP"/>
    </source>
</evidence>
<keyword evidence="1" id="KW-0732">Signal</keyword>
<dbReference type="STRING" id="287099.SAMN05660413_00024"/>
<organism evidence="2 3">
    <name type="scientific">Salegentibacter flavus</name>
    <dbReference type="NCBI Taxonomy" id="287099"/>
    <lineage>
        <taxon>Bacteria</taxon>
        <taxon>Pseudomonadati</taxon>
        <taxon>Bacteroidota</taxon>
        <taxon>Flavobacteriia</taxon>
        <taxon>Flavobacteriales</taxon>
        <taxon>Flavobacteriaceae</taxon>
        <taxon>Salegentibacter</taxon>
    </lineage>
</organism>
<dbReference type="AlphaFoldDB" id="A0A1I4XHC9"/>
<gene>
    <name evidence="2" type="ORF">SAMN05660413_00024</name>
</gene>
<keyword evidence="3" id="KW-1185">Reference proteome</keyword>
<dbReference type="OrthoDB" id="9953535at2"/>
<proteinExistence type="predicted"/>
<evidence type="ECO:0000313" key="2">
    <source>
        <dbReference type="EMBL" id="SFN24913.1"/>
    </source>
</evidence>
<evidence type="ECO:0000313" key="3">
    <source>
        <dbReference type="Proteomes" id="UP000199153"/>
    </source>
</evidence>
<sequence>MKSYSKFFLFFLLIITLNTFAQQKSYNHWEQEIATDDFGDFKNYEYYYGAYEAPDYQVQAALELTPDYLRIYRMDSDGSLIRFKTGNTIKIKDESGDITTSKEGLKTEQGGINFDSYSTIYNIIKSSKDQRLKIAIYDNYDRLVSSFAIWSIQPDWYRN</sequence>
<dbReference type="EMBL" id="FOVL01000001">
    <property type="protein sequence ID" value="SFN24913.1"/>
    <property type="molecule type" value="Genomic_DNA"/>
</dbReference>
<accession>A0A1I4XHC9</accession>
<feature type="signal peptide" evidence="1">
    <location>
        <begin position="1"/>
        <end position="21"/>
    </location>
</feature>
<reference evidence="2 3" key="1">
    <citation type="submission" date="2016-10" db="EMBL/GenBank/DDBJ databases">
        <authorList>
            <person name="de Groot N.N."/>
        </authorList>
    </citation>
    <scope>NUCLEOTIDE SEQUENCE [LARGE SCALE GENOMIC DNA]</scope>
    <source>
        <strain evidence="2 3">DSM 17794</strain>
    </source>
</reference>
<feature type="chain" id="PRO_5011699372" evidence="1">
    <location>
        <begin position="22"/>
        <end position="159"/>
    </location>
</feature>
<dbReference type="RefSeq" id="WP_093404334.1">
    <property type="nucleotide sequence ID" value="NZ_FOVL01000001.1"/>
</dbReference>